<sequence>MPAHELPDPALPELSTLWRSHWPDCPPIGHELRFYPDCRVRFHSLPGSRRYAETEAEYRTILHRHNTVLTEMFGGQEVYVTTVTYVMDEGFTDLTPFDAHALNSGSRPWTRVREDDELEPGCTMHVHVGRQQWNPGIVDPLLRAVADDLCHGVIIMDTGLRRAYHPYDGGADVIMANTDERDQLKAAHTDWLPSDRHGRE</sequence>
<dbReference type="InterPro" id="IPR024976">
    <property type="entry name" value="DUF3885"/>
</dbReference>
<feature type="domain" description="DUF3885" evidence="1">
    <location>
        <begin position="30"/>
        <end position="193"/>
    </location>
</feature>
<reference evidence="2 3" key="1">
    <citation type="submission" date="2020-08" db="EMBL/GenBank/DDBJ databases">
        <title>Sequencing the genomes of 1000 actinobacteria strains.</title>
        <authorList>
            <person name="Klenk H.-P."/>
        </authorList>
    </citation>
    <scope>NUCLEOTIDE SEQUENCE [LARGE SCALE GENOMIC DNA]</scope>
    <source>
        <strain evidence="2 3">DSM 45913</strain>
    </source>
</reference>
<comment type="caution">
    <text evidence="2">The sequence shown here is derived from an EMBL/GenBank/DDBJ whole genome shotgun (WGS) entry which is preliminary data.</text>
</comment>
<dbReference type="Proteomes" id="UP000583800">
    <property type="component" value="Unassembled WGS sequence"/>
</dbReference>
<name>A0A7X0EVF7_9ACTN</name>
<gene>
    <name evidence="2" type="ORF">FHU36_001992</name>
</gene>
<protein>
    <recommendedName>
        <fullName evidence="1">DUF3885 domain-containing protein</fullName>
    </recommendedName>
</protein>
<dbReference type="RefSeq" id="WP_185083426.1">
    <property type="nucleotide sequence ID" value="NZ_JACHJB010000001.1"/>
</dbReference>
<dbReference type="Pfam" id="PF13021">
    <property type="entry name" value="DUF3885"/>
    <property type="match status" value="1"/>
</dbReference>
<evidence type="ECO:0000313" key="3">
    <source>
        <dbReference type="Proteomes" id="UP000583800"/>
    </source>
</evidence>
<dbReference type="AlphaFoldDB" id="A0A7X0EVF7"/>
<evidence type="ECO:0000259" key="1">
    <source>
        <dbReference type="Pfam" id="PF13021"/>
    </source>
</evidence>
<organism evidence="2 3">
    <name type="scientific">Nonomuraea muscovyensis</name>
    <dbReference type="NCBI Taxonomy" id="1124761"/>
    <lineage>
        <taxon>Bacteria</taxon>
        <taxon>Bacillati</taxon>
        <taxon>Actinomycetota</taxon>
        <taxon>Actinomycetes</taxon>
        <taxon>Streptosporangiales</taxon>
        <taxon>Streptosporangiaceae</taxon>
        <taxon>Nonomuraea</taxon>
    </lineage>
</organism>
<proteinExistence type="predicted"/>
<keyword evidence="3" id="KW-1185">Reference proteome</keyword>
<accession>A0A7X0EVF7</accession>
<evidence type="ECO:0000313" key="2">
    <source>
        <dbReference type="EMBL" id="MBB6345483.1"/>
    </source>
</evidence>
<dbReference type="EMBL" id="JACHJB010000001">
    <property type="protein sequence ID" value="MBB6345483.1"/>
    <property type="molecule type" value="Genomic_DNA"/>
</dbReference>